<dbReference type="InterPro" id="IPR011711">
    <property type="entry name" value="GntR_C"/>
</dbReference>
<dbReference type="Proteomes" id="UP000321558">
    <property type="component" value="Unassembled WGS sequence"/>
</dbReference>
<dbReference type="SUPFAM" id="SSF48008">
    <property type="entry name" value="GntR ligand-binding domain-like"/>
    <property type="match status" value="1"/>
</dbReference>
<reference evidence="6 7" key="1">
    <citation type="submission" date="2019-07" db="EMBL/GenBank/DDBJ databases">
        <title>Whole genome shotgun sequence of Oceanobacillus sojae NBRC 105379.</title>
        <authorList>
            <person name="Hosoyama A."/>
            <person name="Uohara A."/>
            <person name="Ohji S."/>
            <person name="Ichikawa N."/>
        </authorList>
    </citation>
    <scope>NUCLEOTIDE SEQUENCE [LARGE SCALE GENOMIC DNA]</scope>
    <source>
        <strain evidence="6 7">NBRC 105379</strain>
    </source>
</reference>
<evidence type="ECO:0000256" key="4">
    <source>
        <dbReference type="SAM" id="Coils"/>
    </source>
</evidence>
<dbReference type="PANTHER" id="PTHR43537:SF24">
    <property type="entry name" value="GLUCONATE OPERON TRANSCRIPTIONAL REPRESSOR"/>
    <property type="match status" value="1"/>
</dbReference>
<dbReference type="SUPFAM" id="SSF46785">
    <property type="entry name" value="Winged helix' DNA-binding domain"/>
    <property type="match status" value="1"/>
</dbReference>
<name>A0A511ZEC1_9BACI</name>
<protein>
    <submittedName>
        <fullName evidence="6">GntR family transcriptional regulator</fullName>
    </submittedName>
</protein>
<dbReference type="Pfam" id="PF07729">
    <property type="entry name" value="FCD"/>
    <property type="match status" value="1"/>
</dbReference>
<feature type="coiled-coil region" evidence="4">
    <location>
        <begin position="167"/>
        <end position="194"/>
    </location>
</feature>
<dbReference type="Gene3D" id="1.20.120.530">
    <property type="entry name" value="GntR ligand-binding domain-like"/>
    <property type="match status" value="1"/>
</dbReference>
<dbReference type="InterPro" id="IPR036390">
    <property type="entry name" value="WH_DNA-bd_sf"/>
</dbReference>
<keyword evidence="4" id="KW-0175">Coiled coil</keyword>
<comment type="caution">
    <text evidence="6">The sequence shown here is derived from an EMBL/GenBank/DDBJ whole genome shotgun (WGS) entry which is preliminary data.</text>
</comment>
<evidence type="ECO:0000313" key="6">
    <source>
        <dbReference type="EMBL" id="GEN85797.1"/>
    </source>
</evidence>
<dbReference type="InterPro" id="IPR036388">
    <property type="entry name" value="WH-like_DNA-bd_sf"/>
</dbReference>
<dbReference type="Pfam" id="PF00392">
    <property type="entry name" value="GntR"/>
    <property type="match status" value="1"/>
</dbReference>
<evidence type="ECO:0000256" key="1">
    <source>
        <dbReference type="ARBA" id="ARBA00023015"/>
    </source>
</evidence>
<evidence type="ECO:0000313" key="7">
    <source>
        <dbReference type="Proteomes" id="UP000321558"/>
    </source>
</evidence>
<dbReference type="GO" id="GO:0003700">
    <property type="term" value="F:DNA-binding transcription factor activity"/>
    <property type="evidence" value="ECO:0007669"/>
    <property type="project" value="InterPro"/>
</dbReference>
<dbReference type="SMART" id="SM00895">
    <property type="entry name" value="FCD"/>
    <property type="match status" value="1"/>
</dbReference>
<dbReference type="PANTHER" id="PTHR43537">
    <property type="entry name" value="TRANSCRIPTIONAL REGULATOR, GNTR FAMILY"/>
    <property type="match status" value="1"/>
</dbReference>
<feature type="domain" description="HTH gntR-type" evidence="5">
    <location>
        <begin position="11"/>
        <end position="77"/>
    </location>
</feature>
<dbReference type="AlphaFoldDB" id="A0A511ZEC1"/>
<dbReference type="SMART" id="SM00345">
    <property type="entry name" value="HTH_GNTR"/>
    <property type="match status" value="1"/>
</dbReference>
<dbReference type="CDD" id="cd07377">
    <property type="entry name" value="WHTH_GntR"/>
    <property type="match status" value="1"/>
</dbReference>
<dbReference type="EMBL" id="BJYM01000002">
    <property type="protein sequence ID" value="GEN85797.1"/>
    <property type="molecule type" value="Genomic_DNA"/>
</dbReference>
<dbReference type="PROSITE" id="PS50949">
    <property type="entry name" value="HTH_GNTR"/>
    <property type="match status" value="1"/>
</dbReference>
<keyword evidence="2" id="KW-0238">DNA-binding</keyword>
<proteinExistence type="predicted"/>
<evidence type="ECO:0000256" key="2">
    <source>
        <dbReference type="ARBA" id="ARBA00023125"/>
    </source>
</evidence>
<organism evidence="6 7">
    <name type="scientific">Oceanobacillus sojae</name>
    <dbReference type="NCBI Taxonomy" id="582851"/>
    <lineage>
        <taxon>Bacteria</taxon>
        <taxon>Bacillati</taxon>
        <taxon>Bacillota</taxon>
        <taxon>Bacilli</taxon>
        <taxon>Bacillales</taxon>
        <taxon>Bacillaceae</taxon>
        <taxon>Oceanobacillus</taxon>
    </lineage>
</organism>
<dbReference type="Gene3D" id="1.10.10.10">
    <property type="entry name" value="Winged helix-like DNA-binding domain superfamily/Winged helix DNA-binding domain"/>
    <property type="match status" value="1"/>
</dbReference>
<keyword evidence="7" id="KW-1185">Reference proteome</keyword>
<dbReference type="GO" id="GO:0003677">
    <property type="term" value="F:DNA binding"/>
    <property type="evidence" value="ECO:0007669"/>
    <property type="project" value="UniProtKB-KW"/>
</dbReference>
<keyword evidence="3" id="KW-0804">Transcription</keyword>
<dbReference type="InterPro" id="IPR000524">
    <property type="entry name" value="Tscrpt_reg_HTH_GntR"/>
</dbReference>
<dbReference type="InterPro" id="IPR008920">
    <property type="entry name" value="TF_FadR/GntR_C"/>
</dbReference>
<keyword evidence="1" id="KW-0805">Transcription regulation</keyword>
<evidence type="ECO:0000256" key="3">
    <source>
        <dbReference type="ARBA" id="ARBA00023163"/>
    </source>
</evidence>
<dbReference type="RefSeq" id="WP_186813526.1">
    <property type="nucleotide sequence ID" value="NZ_BJYM01000002.1"/>
</dbReference>
<accession>A0A511ZEC1</accession>
<sequence>MSFPIHRLPSSSKGEEVANFIRFEIISGKFQTGDKISENFIASTYNTSRSPAREALRILQYEGLVSLERMGAVVHGMTREDLQEINDLRLLLEGFCMKKCAKEGDESLFALLNFLLEQMKISAKKNDLVEYSLHDIAFHEAIIEASKHKRFMNVWKGIKNIVVTTLLIATEKRMEMAEEEAEFLVKKYEDVKHEDIVETMQKKDMEGIDRTLRIHFEDTRKTVLDILFK</sequence>
<evidence type="ECO:0000259" key="5">
    <source>
        <dbReference type="PROSITE" id="PS50949"/>
    </source>
</evidence>
<gene>
    <name evidence="6" type="primary">gntR_1</name>
    <name evidence="6" type="ORF">OSO01_05360</name>
</gene>